<dbReference type="Gene3D" id="3.30.200.20">
    <property type="entry name" value="Phosphorylase Kinase, domain 1"/>
    <property type="match status" value="1"/>
</dbReference>
<comment type="caution">
    <text evidence="1">The sequence shown here is derived from an EMBL/GenBank/DDBJ whole genome shotgun (WGS) entry which is preliminary data.</text>
</comment>
<protein>
    <recommendedName>
        <fullName evidence="3">Protein kinase domain-containing protein</fullName>
    </recommendedName>
</protein>
<dbReference type="AlphaFoldDB" id="A0AA39T4L5"/>
<dbReference type="GeneID" id="85352842"/>
<evidence type="ECO:0000313" key="1">
    <source>
        <dbReference type="EMBL" id="KAK0464336.1"/>
    </source>
</evidence>
<evidence type="ECO:0000313" key="2">
    <source>
        <dbReference type="Proteomes" id="UP001175211"/>
    </source>
</evidence>
<accession>A0AA39T4L5</accession>
<proteinExistence type="predicted"/>
<dbReference type="RefSeq" id="XP_060335457.1">
    <property type="nucleotide sequence ID" value="XM_060469294.1"/>
</dbReference>
<sequence>MVHGVDILIPGEVFWCDHSARLKECGYELRRRFQPDWAPSWIGAKKDSGIYMDAKDTSTGQIVAMKIIVHEDSPDELAIGTLLSSGERSSNNRNHCVSILRTLPIPNREGEVIIVMPYLRARYDLKFKAIGEGVKFFKEMLEMYGPDSFHPQE</sequence>
<dbReference type="Gene3D" id="1.10.510.10">
    <property type="entry name" value="Transferase(Phosphotransferase) domain 1"/>
    <property type="match status" value="1"/>
</dbReference>
<evidence type="ECO:0008006" key="3">
    <source>
        <dbReference type="Google" id="ProtNLM"/>
    </source>
</evidence>
<name>A0AA39T4L5_ARMTA</name>
<dbReference type="Proteomes" id="UP001175211">
    <property type="component" value="Unassembled WGS sequence"/>
</dbReference>
<reference evidence="1" key="1">
    <citation type="submission" date="2023-06" db="EMBL/GenBank/DDBJ databases">
        <authorList>
            <consortium name="Lawrence Berkeley National Laboratory"/>
            <person name="Ahrendt S."/>
            <person name="Sahu N."/>
            <person name="Indic B."/>
            <person name="Wong-Bajracharya J."/>
            <person name="Merenyi Z."/>
            <person name="Ke H.-M."/>
            <person name="Monk M."/>
            <person name="Kocsube S."/>
            <person name="Drula E."/>
            <person name="Lipzen A."/>
            <person name="Balint B."/>
            <person name="Henrissat B."/>
            <person name="Andreopoulos B."/>
            <person name="Martin F.M."/>
            <person name="Harder C.B."/>
            <person name="Rigling D."/>
            <person name="Ford K.L."/>
            <person name="Foster G.D."/>
            <person name="Pangilinan J."/>
            <person name="Papanicolaou A."/>
            <person name="Barry K."/>
            <person name="LaButti K."/>
            <person name="Viragh M."/>
            <person name="Koriabine M."/>
            <person name="Yan M."/>
            <person name="Riley R."/>
            <person name="Champramary S."/>
            <person name="Plett K.L."/>
            <person name="Tsai I.J."/>
            <person name="Slot J."/>
            <person name="Sipos G."/>
            <person name="Plett J."/>
            <person name="Nagy L.G."/>
            <person name="Grigoriev I.V."/>
        </authorList>
    </citation>
    <scope>NUCLEOTIDE SEQUENCE</scope>
    <source>
        <strain evidence="1">CCBAS 213</strain>
    </source>
</reference>
<gene>
    <name evidence="1" type="ORF">EV420DRAFT_1475828</name>
</gene>
<organism evidence="1 2">
    <name type="scientific">Armillaria tabescens</name>
    <name type="common">Ringless honey mushroom</name>
    <name type="synonym">Agaricus tabescens</name>
    <dbReference type="NCBI Taxonomy" id="1929756"/>
    <lineage>
        <taxon>Eukaryota</taxon>
        <taxon>Fungi</taxon>
        <taxon>Dikarya</taxon>
        <taxon>Basidiomycota</taxon>
        <taxon>Agaricomycotina</taxon>
        <taxon>Agaricomycetes</taxon>
        <taxon>Agaricomycetidae</taxon>
        <taxon>Agaricales</taxon>
        <taxon>Marasmiineae</taxon>
        <taxon>Physalacriaceae</taxon>
        <taxon>Desarmillaria</taxon>
    </lineage>
</organism>
<dbReference type="EMBL" id="JAUEPS010000006">
    <property type="protein sequence ID" value="KAK0464336.1"/>
    <property type="molecule type" value="Genomic_DNA"/>
</dbReference>
<keyword evidence="2" id="KW-1185">Reference proteome</keyword>